<sequence>MPCVRSNILARCRGCAWHSGAGGGNGQAAIIEALHGGGETAAFLPTQKRAARQFDIIEIQVADMAAFLPHLLVGLAARDTVGVHFDEEGADMGVLGLIVFSVRAMIRPIFANGALVM</sequence>
<gene>
    <name evidence="1" type="ORF">HME9302_00042</name>
</gene>
<dbReference type="AlphaFoldDB" id="A0A369Q6D5"/>
<dbReference type="EMBL" id="QBKA01000002">
    <property type="protein sequence ID" value="RDC58867.1"/>
    <property type="molecule type" value="Genomic_DNA"/>
</dbReference>
<accession>A0A369Q6D5</accession>
<evidence type="ECO:0000313" key="1">
    <source>
        <dbReference type="EMBL" id="RDC58867.1"/>
    </source>
</evidence>
<name>A0A369Q6D5_9SPHN</name>
<proteinExistence type="predicted"/>
<comment type="caution">
    <text evidence="1">The sequence shown here is derived from an EMBL/GenBank/DDBJ whole genome shotgun (WGS) entry which is preliminary data.</text>
</comment>
<evidence type="ECO:0000313" key="2">
    <source>
        <dbReference type="Proteomes" id="UP000253727"/>
    </source>
</evidence>
<organism evidence="1 2">
    <name type="scientific">Alteripontixanthobacter maritimus</name>
    <dbReference type="NCBI Taxonomy" id="2161824"/>
    <lineage>
        <taxon>Bacteria</taxon>
        <taxon>Pseudomonadati</taxon>
        <taxon>Pseudomonadota</taxon>
        <taxon>Alphaproteobacteria</taxon>
        <taxon>Sphingomonadales</taxon>
        <taxon>Erythrobacteraceae</taxon>
        <taxon>Alteripontixanthobacter</taxon>
    </lineage>
</organism>
<dbReference type="Proteomes" id="UP000253727">
    <property type="component" value="Unassembled WGS sequence"/>
</dbReference>
<reference evidence="1 2" key="1">
    <citation type="submission" date="2018-04" db="EMBL/GenBank/DDBJ databases">
        <title>Altererythrobacter sp. HME9302 genome sequencing and assembly.</title>
        <authorList>
            <person name="Kang H."/>
            <person name="Kim H."/>
            <person name="Joh K."/>
        </authorList>
    </citation>
    <scope>NUCLEOTIDE SEQUENCE [LARGE SCALE GENOMIC DNA]</scope>
    <source>
        <strain evidence="1 2">HME9302</strain>
    </source>
</reference>
<keyword evidence="2" id="KW-1185">Reference proteome</keyword>
<protein>
    <submittedName>
        <fullName evidence="1">Uncharacterized protein</fullName>
    </submittedName>
</protein>